<keyword evidence="3" id="KW-0539">Nucleus</keyword>
<evidence type="ECO:0000313" key="6">
    <source>
        <dbReference type="EMBL" id="PNR49490.1"/>
    </source>
</evidence>
<dbReference type="Proteomes" id="UP000006727">
    <property type="component" value="Chromosome 8"/>
</dbReference>
<evidence type="ECO:0000313" key="7">
    <source>
        <dbReference type="EnsemblPlants" id="Pp3c8_11470V3.1"/>
    </source>
</evidence>
<reference evidence="7" key="3">
    <citation type="submission" date="2020-12" db="UniProtKB">
        <authorList>
            <consortium name="EnsemblPlants"/>
        </authorList>
    </citation>
    <scope>IDENTIFICATION</scope>
</reference>
<evidence type="ECO:0000256" key="2">
    <source>
        <dbReference type="ARBA" id="ARBA00023163"/>
    </source>
</evidence>
<dbReference type="AlphaFoldDB" id="A0A2K1K6T6"/>
<dbReference type="Gramene" id="Pp3c8_11470V3.4">
    <property type="protein sequence ID" value="Pp3c8_11470V3.4"/>
    <property type="gene ID" value="Pp3c8_11470"/>
</dbReference>
<evidence type="ECO:0000256" key="4">
    <source>
        <dbReference type="SAM" id="MobiDB-lite"/>
    </source>
</evidence>
<dbReference type="GO" id="GO:0003700">
    <property type="term" value="F:DNA-binding transcription factor activity"/>
    <property type="evidence" value="ECO:0007669"/>
    <property type="project" value="InterPro"/>
</dbReference>
<feature type="domain" description="BZIP" evidence="5">
    <location>
        <begin position="265"/>
        <end position="328"/>
    </location>
</feature>
<reference evidence="6 8" key="2">
    <citation type="journal article" date="2018" name="Plant J.">
        <title>The Physcomitrella patens chromosome-scale assembly reveals moss genome structure and evolution.</title>
        <authorList>
            <person name="Lang D."/>
            <person name="Ullrich K.K."/>
            <person name="Murat F."/>
            <person name="Fuchs J."/>
            <person name="Jenkins J."/>
            <person name="Haas F.B."/>
            <person name="Piednoel M."/>
            <person name="Gundlach H."/>
            <person name="Van Bel M."/>
            <person name="Meyberg R."/>
            <person name="Vives C."/>
            <person name="Morata J."/>
            <person name="Symeonidi A."/>
            <person name="Hiss M."/>
            <person name="Muchero W."/>
            <person name="Kamisugi Y."/>
            <person name="Saleh O."/>
            <person name="Blanc G."/>
            <person name="Decker E.L."/>
            <person name="van Gessel N."/>
            <person name="Grimwood J."/>
            <person name="Hayes R.D."/>
            <person name="Graham S.W."/>
            <person name="Gunter L.E."/>
            <person name="McDaniel S.F."/>
            <person name="Hoernstein S.N.W."/>
            <person name="Larsson A."/>
            <person name="Li F.W."/>
            <person name="Perroud P.F."/>
            <person name="Phillips J."/>
            <person name="Ranjan P."/>
            <person name="Rokshar D.S."/>
            <person name="Rothfels C.J."/>
            <person name="Schneider L."/>
            <person name="Shu S."/>
            <person name="Stevenson D.W."/>
            <person name="Thummler F."/>
            <person name="Tillich M."/>
            <person name="Villarreal Aguilar J.C."/>
            <person name="Widiez T."/>
            <person name="Wong G.K."/>
            <person name="Wymore A."/>
            <person name="Zhang Y."/>
            <person name="Zimmer A.D."/>
            <person name="Quatrano R.S."/>
            <person name="Mayer K.F.X."/>
            <person name="Goodstein D."/>
            <person name="Casacuberta J.M."/>
            <person name="Vandepoele K."/>
            <person name="Reski R."/>
            <person name="Cuming A.C."/>
            <person name="Tuskan G.A."/>
            <person name="Maumus F."/>
            <person name="Salse J."/>
            <person name="Schmutz J."/>
            <person name="Rensing S.A."/>
        </authorList>
    </citation>
    <scope>NUCLEOTIDE SEQUENCE [LARGE SCALE GENOMIC DNA]</scope>
    <source>
        <strain evidence="7 8">cv. Gransden 2004</strain>
    </source>
</reference>
<dbReference type="OrthoDB" id="1435597at2759"/>
<dbReference type="KEGG" id="ppp:112286112"/>
<dbReference type="GO" id="GO:0005634">
    <property type="term" value="C:nucleus"/>
    <property type="evidence" value="ECO:0000318"/>
    <property type="project" value="GO_Central"/>
</dbReference>
<dbReference type="GO" id="GO:0045893">
    <property type="term" value="P:positive regulation of DNA-templated transcription"/>
    <property type="evidence" value="ECO:0000318"/>
    <property type="project" value="GO_Central"/>
</dbReference>
<dbReference type="RefSeq" id="XP_024383474.1">
    <property type="nucleotide sequence ID" value="XM_024527706.2"/>
</dbReference>
<proteinExistence type="predicted"/>
<protein>
    <recommendedName>
        <fullName evidence="5">BZIP domain-containing protein</fullName>
    </recommendedName>
</protein>
<dbReference type="InterPro" id="IPR004827">
    <property type="entry name" value="bZIP"/>
</dbReference>
<dbReference type="EMBL" id="ABEU02000008">
    <property type="protein sequence ID" value="PNR49490.1"/>
    <property type="molecule type" value="Genomic_DNA"/>
</dbReference>
<dbReference type="RefSeq" id="XP_024383477.1">
    <property type="nucleotide sequence ID" value="XM_024527709.2"/>
</dbReference>
<name>A0A2K1K6T6_PHYPA</name>
<dbReference type="CDD" id="cd14703">
    <property type="entry name" value="bZIP_plant_RF2"/>
    <property type="match status" value="1"/>
</dbReference>
<reference evidence="6 8" key="1">
    <citation type="journal article" date="2008" name="Science">
        <title>The Physcomitrella genome reveals evolutionary insights into the conquest of land by plants.</title>
        <authorList>
            <person name="Rensing S."/>
            <person name="Lang D."/>
            <person name="Zimmer A."/>
            <person name="Terry A."/>
            <person name="Salamov A."/>
            <person name="Shapiro H."/>
            <person name="Nishiyama T."/>
            <person name="Perroud P.-F."/>
            <person name="Lindquist E."/>
            <person name="Kamisugi Y."/>
            <person name="Tanahashi T."/>
            <person name="Sakakibara K."/>
            <person name="Fujita T."/>
            <person name="Oishi K."/>
            <person name="Shin-I T."/>
            <person name="Kuroki Y."/>
            <person name="Toyoda A."/>
            <person name="Suzuki Y."/>
            <person name="Hashimoto A."/>
            <person name="Yamaguchi K."/>
            <person name="Sugano A."/>
            <person name="Kohara Y."/>
            <person name="Fujiyama A."/>
            <person name="Anterola A."/>
            <person name="Aoki S."/>
            <person name="Ashton N."/>
            <person name="Barbazuk W.B."/>
            <person name="Barker E."/>
            <person name="Bennetzen J."/>
            <person name="Bezanilla M."/>
            <person name="Blankenship R."/>
            <person name="Cho S.H."/>
            <person name="Dutcher S."/>
            <person name="Estelle M."/>
            <person name="Fawcett J.A."/>
            <person name="Gundlach H."/>
            <person name="Hanada K."/>
            <person name="Heyl A."/>
            <person name="Hicks K.A."/>
            <person name="Hugh J."/>
            <person name="Lohr M."/>
            <person name="Mayer K."/>
            <person name="Melkozernov A."/>
            <person name="Murata T."/>
            <person name="Nelson D."/>
            <person name="Pils B."/>
            <person name="Prigge M."/>
            <person name="Reiss B."/>
            <person name="Renner T."/>
            <person name="Rombauts S."/>
            <person name="Rushton P."/>
            <person name="Sanderfoot A."/>
            <person name="Schween G."/>
            <person name="Shiu S.-H."/>
            <person name="Stueber K."/>
            <person name="Theodoulou F.L."/>
            <person name="Tu H."/>
            <person name="Van de Peer Y."/>
            <person name="Verrier P.J."/>
            <person name="Waters E."/>
            <person name="Wood A."/>
            <person name="Yang L."/>
            <person name="Cove D."/>
            <person name="Cuming A."/>
            <person name="Hasebe M."/>
            <person name="Lucas S."/>
            <person name="Mishler D.B."/>
            <person name="Reski R."/>
            <person name="Grigoriev I."/>
            <person name="Quatrano R.S."/>
            <person name="Boore J.L."/>
        </authorList>
    </citation>
    <scope>NUCLEOTIDE SEQUENCE [LARGE SCALE GENOMIC DNA]</scope>
    <source>
        <strain evidence="7 8">cv. Gransden 2004</strain>
    </source>
</reference>
<dbReference type="EnsemblPlants" id="Pp3c8_11470V3.5">
    <property type="protein sequence ID" value="Pp3c8_11470V3.5"/>
    <property type="gene ID" value="Pp3c8_11470"/>
</dbReference>
<dbReference type="EnsemblPlants" id="Pp3c8_11470V3.3">
    <property type="protein sequence ID" value="Pp3c8_11470V3.3"/>
    <property type="gene ID" value="Pp3c8_11470"/>
</dbReference>
<gene>
    <name evidence="7" type="primary">LOC112286112</name>
    <name evidence="6" type="ORF">PHYPA_011386</name>
</gene>
<evidence type="ECO:0000259" key="5">
    <source>
        <dbReference type="PROSITE" id="PS50217"/>
    </source>
</evidence>
<feature type="compositionally biased region" description="Low complexity" evidence="4">
    <location>
        <begin position="203"/>
        <end position="217"/>
    </location>
</feature>
<accession>A0A2K1K6T6</accession>
<dbReference type="PaxDb" id="3218-PP1S62_67V6.1"/>
<feature type="compositionally biased region" description="Basic and acidic residues" evidence="4">
    <location>
        <begin position="220"/>
        <end position="243"/>
    </location>
</feature>
<dbReference type="PANTHER" id="PTHR46391:SF35">
    <property type="entry name" value="BASIC LEUCINE ZIPPER 34-LIKE ISOFORM X1"/>
    <property type="match status" value="1"/>
</dbReference>
<dbReference type="Gramene" id="Pp3c8_11470V3.5">
    <property type="protein sequence ID" value="Pp3c8_11470V3.5"/>
    <property type="gene ID" value="Pp3c8_11470"/>
</dbReference>
<evidence type="ECO:0000256" key="1">
    <source>
        <dbReference type="ARBA" id="ARBA00023015"/>
    </source>
</evidence>
<dbReference type="PANTHER" id="PTHR46391">
    <property type="entry name" value="BASIC LEUCINE ZIPPER 34"/>
    <property type="match status" value="1"/>
</dbReference>
<feature type="region of interest" description="Disordered" evidence="4">
    <location>
        <begin position="1"/>
        <end position="69"/>
    </location>
</feature>
<dbReference type="EnsemblPlants" id="Pp3c8_11470V3.1">
    <property type="protein sequence ID" value="Pp3c8_11470V3.1"/>
    <property type="gene ID" value="Pp3c8_11470"/>
</dbReference>
<feature type="region of interest" description="Disordered" evidence="4">
    <location>
        <begin position="122"/>
        <end position="245"/>
    </location>
</feature>
<dbReference type="EnsemblPlants" id="Pp3c8_11470V3.4">
    <property type="protein sequence ID" value="Pp3c8_11470V3.4"/>
    <property type="gene ID" value="Pp3c8_11470"/>
</dbReference>
<dbReference type="OMA" id="MSMFADI"/>
<dbReference type="PROSITE" id="PS00036">
    <property type="entry name" value="BZIP_BASIC"/>
    <property type="match status" value="1"/>
</dbReference>
<evidence type="ECO:0000313" key="8">
    <source>
        <dbReference type="Proteomes" id="UP000006727"/>
    </source>
</evidence>
<dbReference type="RefSeq" id="XP_024383475.1">
    <property type="nucleotide sequence ID" value="XM_024527707.2"/>
</dbReference>
<feature type="compositionally biased region" description="Low complexity" evidence="4">
    <location>
        <begin position="163"/>
        <end position="181"/>
    </location>
</feature>
<dbReference type="FunFam" id="1.20.5.170:FF:000086">
    <property type="entry name" value="Transcription factor VIP1"/>
    <property type="match status" value="1"/>
</dbReference>
<keyword evidence="1" id="KW-0805">Transcription regulation</keyword>
<dbReference type="SMART" id="SM00338">
    <property type="entry name" value="BRLZ"/>
    <property type="match status" value="1"/>
</dbReference>
<dbReference type="InterPro" id="IPR052483">
    <property type="entry name" value="bZIP_transcription_regulators"/>
</dbReference>
<dbReference type="PROSITE" id="PS50217">
    <property type="entry name" value="BZIP"/>
    <property type="match status" value="1"/>
</dbReference>
<dbReference type="SUPFAM" id="SSF57959">
    <property type="entry name" value="Leucine zipper domain"/>
    <property type="match status" value="1"/>
</dbReference>
<sequence>MATQASPTEGHAVDWSFPMSSSHLPPKSPGSFPNFGAGPLDPSAAARTSMPSRVGNHKRTPSAGYVPQTQATRMEGIVDAADSGLFKRGAHRRSASESMALMDGINFAKMVDDNLTEDDDFESRSVASMHSGGHSGSGSIDFDRFDEDQLLSMFGNDSEPHQKQQQQRQESTRNSSANNPGGSSGSDTWASGRAHTPPGTKQNDPSTPSDSNSVSDVSNEDPKGGLEKYKSEPDIQSSGDHEGATQTFSKGELQQALAGLDSSLDPKRAKRILANRQSAQRSRVRKLQYISELERSVTALQSEVSTMAPQVAFFEHRRAVLNVDNNTMKQKMATLAQGQHFKDAHNEALQKEVQTLRQLYHQMQQQRLQTGAPTSVYDLQHQQFSKLDVGAAHQDDSSLAAVPDIFASGFGVGSDMTTSGSTSPTHCRTRSLPYSLNTMVASTWLKTTSPKVSLDTGHSLIPKH</sequence>
<organism evidence="6">
    <name type="scientific">Physcomitrium patens</name>
    <name type="common">Spreading-leaved earth moss</name>
    <name type="synonym">Physcomitrella patens</name>
    <dbReference type="NCBI Taxonomy" id="3218"/>
    <lineage>
        <taxon>Eukaryota</taxon>
        <taxon>Viridiplantae</taxon>
        <taxon>Streptophyta</taxon>
        <taxon>Embryophyta</taxon>
        <taxon>Bryophyta</taxon>
        <taxon>Bryophytina</taxon>
        <taxon>Bryopsida</taxon>
        <taxon>Funariidae</taxon>
        <taxon>Funariales</taxon>
        <taxon>Funariaceae</taxon>
        <taxon>Physcomitrium</taxon>
    </lineage>
</organism>
<keyword evidence="2" id="KW-0804">Transcription</keyword>
<dbReference type="RefSeq" id="XP_024383476.1">
    <property type="nucleotide sequence ID" value="XM_024527708.2"/>
</dbReference>
<dbReference type="Gramene" id="Pp3c8_11470V3.2">
    <property type="protein sequence ID" value="Pp3c8_11470V3.2"/>
    <property type="gene ID" value="Pp3c8_11470"/>
</dbReference>
<dbReference type="FunCoup" id="A0A2K1K6T6">
    <property type="interactions" value="232"/>
</dbReference>
<dbReference type="Gramene" id="Pp3c8_11470V3.3">
    <property type="protein sequence ID" value="Pp3c8_11470V3.3"/>
    <property type="gene ID" value="Pp3c8_11470"/>
</dbReference>
<keyword evidence="8" id="KW-1185">Reference proteome</keyword>
<dbReference type="EnsemblPlants" id="Pp3c8_11470V3.2">
    <property type="protein sequence ID" value="Pp3c8_11470V3.2"/>
    <property type="gene ID" value="Pp3c8_11470"/>
</dbReference>
<dbReference type="GeneID" id="112286112"/>
<dbReference type="Gramene" id="Pp3c8_11470V3.1">
    <property type="protein sequence ID" value="Pp3c8_11470V3.1"/>
    <property type="gene ID" value="Pp3c8_11470"/>
</dbReference>
<dbReference type="Gene3D" id="1.20.5.170">
    <property type="match status" value="1"/>
</dbReference>
<dbReference type="GO" id="GO:0003677">
    <property type="term" value="F:DNA binding"/>
    <property type="evidence" value="ECO:0000318"/>
    <property type="project" value="GO_Central"/>
</dbReference>
<dbReference type="Pfam" id="PF00170">
    <property type="entry name" value="bZIP_1"/>
    <property type="match status" value="1"/>
</dbReference>
<dbReference type="InterPro" id="IPR044759">
    <property type="entry name" value="bZIP_RF2"/>
</dbReference>
<evidence type="ECO:0000256" key="3">
    <source>
        <dbReference type="ARBA" id="ARBA00023242"/>
    </source>
</evidence>
<dbReference type="InterPro" id="IPR046347">
    <property type="entry name" value="bZIP_sf"/>
</dbReference>